<reference evidence="3 4" key="1">
    <citation type="submission" date="2016-10" db="EMBL/GenBank/DDBJ databases">
        <authorList>
            <person name="de Groot N.N."/>
        </authorList>
    </citation>
    <scope>NUCLEOTIDE SEQUENCE [LARGE SCALE GENOMIC DNA]</scope>
    <source>
        <strain evidence="3 4">CGMCC 1.9157</strain>
    </source>
</reference>
<dbReference type="InterPro" id="IPR029058">
    <property type="entry name" value="AB_hydrolase_fold"/>
</dbReference>
<protein>
    <submittedName>
        <fullName evidence="3">Pimeloyl-ACP methyl ester carboxylesterase</fullName>
    </submittedName>
</protein>
<evidence type="ECO:0000259" key="2">
    <source>
        <dbReference type="Pfam" id="PF00561"/>
    </source>
</evidence>
<dbReference type="EMBL" id="FOVR01000013">
    <property type="protein sequence ID" value="SFO81053.1"/>
    <property type="molecule type" value="Genomic_DNA"/>
</dbReference>
<name>A0A1I5K8K2_9HYPH</name>
<dbReference type="PANTHER" id="PTHR43194">
    <property type="entry name" value="HYDROLASE ALPHA/BETA FOLD FAMILY"/>
    <property type="match status" value="1"/>
</dbReference>
<dbReference type="InterPro" id="IPR000073">
    <property type="entry name" value="AB_hydrolase_1"/>
</dbReference>
<dbReference type="Proteomes" id="UP000199236">
    <property type="component" value="Unassembled WGS sequence"/>
</dbReference>
<keyword evidence="4" id="KW-1185">Reference proteome</keyword>
<dbReference type="Pfam" id="PF00561">
    <property type="entry name" value="Abhydrolase_1"/>
    <property type="match status" value="1"/>
</dbReference>
<evidence type="ECO:0000313" key="4">
    <source>
        <dbReference type="Proteomes" id="UP000199236"/>
    </source>
</evidence>
<organism evidence="3 4">
    <name type="scientific">Cohaesibacter marisflavi</name>
    <dbReference type="NCBI Taxonomy" id="655353"/>
    <lineage>
        <taxon>Bacteria</taxon>
        <taxon>Pseudomonadati</taxon>
        <taxon>Pseudomonadota</taxon>
        <taxon>Alphaproteobacteria</taxon>
        <taxon>Hyphomicrobiales</taxon>
        <taxon>Cohaesibacteraceae</taxon>
    </lineage>
</organism>
<feature type="domain" description="AB hydrolase-1" evidence="2">
    <location>
        <begin position="32"/>
        <end position="138"/>
    </location>
</feature>
<dbReference type="SUPFAM" id="SSF53474">
    <property type="entry name" value="alpha/beta-Hydrolases"/>
    <property type="match status" value="1"/>
</dbReference>
<accession>A0A1I5K8K2</accession>
<gene>
    <name evidence="3" type="ORF">SAMN04488056_11369</name>
</gene>
<dbReference type="AlphaFoldDB" id="A0A1I5K8K2"/>
<sequence>MQPTVKHFEITARDGLVLRGEAFGDSANKATPLLCLPGLTRTSRDFHPLAERLATDPDHPRFVLTLNSRGRGSSDYDKNPENYNVITEARDAIDAITAAGLHEVIILGTSRGGLLMLAIAAIQPNLIAGAIFNDIGPILDATGIARIKTYLTRSEPVKTWEDAVAYVKTANHKHFFGLAEEDWERMARMTFRDEGGVPKSDFDPYIAKALESIDLSETKIDLWPQFMALSHCPTLVLRGETSDILAATTAKEMVNRHPDCQLFEAKGHGHAPLLFVDSINDRIDAFLQEVDSKRQARLPQTDPAWLSEDEITYIADPNHPSEASSAPSSESEQDLMDDPMAGLPI</sequence>
<evidence type="ECO:0000256" key="1">
    <source>
        <dbReference type="SAM" id="MobiDB-lite"/>
    </source>
</evidence>
<feature type="compositionally biased region" description="Low complexity" evidence="1">
    <location>
        <begin position="320"/>
        <end position="330"/>
    </location>
</feature>
<dbReference type="Gene3D" id="3.40.50.1820">
    <property type="entry name" value="alpha/beta hydrolase"/>
    <property type="match status" value="1"/>
</dbReference>
<dbReference type="InterPro" id="IPR050228">
    <property type="entry name" value="Carboxylesterase_BioH"/>
</dbReference>
<evidence type="ECO:0000313" key="3">
    <source>
        <dbReference type="EMBL" id="SFO81053.1"/>
    </source>
</evidence>
<proteinExistence type="predicted"/>
<feature type="region of interest" description="Disordered" evidence="1">
    <location>
        <begin position="312"/>
        <end position="345"/>
    </location>
</feature>
<dbReference type="STRING" id="655353.SAMN04488056_11369"/>
<dbReference type="RefSeq" id="WP_175528174.1">
    <property type="nucleotide sequence ID" value="NZ_FOVR01000013.1"/>
</dbReference>
<dbReference type="PANTHER" id="PTHR43194:SF2">
    <property type="entry name" value="PEROXISOMAL MEMBRANE PROTEIN LPX1"/>
    <property type="match status" value="1"/>
</dbReference>